<dbReference type="Pfam" id="PF00072">
    <property type="entry name" value="Response_reg"/>
    <property type="match status" value="1"/>
</dbReference>
<protein>
    <submittedName>
        <fullName evidence="4">Response regulator</fullName>
    </submittedName>
</protein>
<gene>
    <name evidence="4" type="ORF">DW060_09920</name>
</gene>
<dbReference type="Gene3D" id="3.40.50.2300">
    <property type="match status" value="1"/>
</dbReference>
<dbReference type="GO" id="GO:0005829">
    <property type="term" value="C:cytosol"/>
    <property type="evidence" value="ECO:0007669"/>
    <property type="project" value="TreeGrafter"/>
</dbReference>
<dbReference type="SUPFAM" id="SSF52172">
    <property type="entry name" value="CheY-like"/>
    <property type="match status" value="1"/>
</dbReference>
<dbReference type="AlphaFoldDB" id="A0A415GI31"/>
<dbReference type="SMART" id="SM00448">
    <property type="entry name" value="REC"/>
    <property type="match status" value="1"/>
</dbReference>
<evidence type="ECO:0000256" key="2">
    <source>
        <dbReference type="PROSITE-ProRule" id="PRU00169"/>
    </source>
</evidence>
<dbReference type="GO" id="GO:0000156">
    <property type="term" value="F:phosphorelay response regulator activity"/>
    <property type="evidence" value="ECO:0007669"/>
    <property type="project" value="TreeGrafter"/>
</dbReference>
<accession>A0A415GI31</accession>
<evidence type="ECO:0000313" key="4">
    <source>
        <dbReference type="EMBL" id="RHK48837.1"/>
    </source>
</evidence>
<dbReference type="InterPro" id="IPR039420">
    <property type="entry name" value="WalR-like"/>
</dbReference>
<proteinExistence type="predicted"/>
<dbReference type="PANTHER" id="PTHR48111:SF69">
    <property type="entry name" value="RESPONSE REGULATOR RECEIVER"/>
    <property type="match status" value="1"/>
</dbReference>
<dbReference type="GO" id="GO:0000976">
    <property type="term" value="F:transcription cis-regulatory region binding"/>
    <property type="evidence" value="ECO:0007669"/>
    <property type="project" value="TreeGrafter"/>
</dbReference>
<dbReference type="PANTHER" id="PTHR48111">
    <property type="entry name" value="REGULATOR OF RPOS"/>
    <property type="match status" value="1"/>
</dbReference>
<feature type="modified residue" description="4-aspartylphosphate" evidence="2">
    <location>
        <position position="76"/>
    </location>
</feature>
<dbReference type="OrthoDB" id="1116664at2"/>
<keyword evidence="5" id="KW-1185">Reference proteome</keyword>
<dbReference type="GO" id="GO:0006355">
    <property type="term" value="P:regulation of DNA-templated transcription"/>
    <property type="evidence" value="ECO:0007669"/>
    <property type="project" value="TreeGrafter"/>
</dbReference>
<keyword evidence="1" id="KW-0238">DNA-binding</keyword>
<dbReference type="InterPro" id="IPR001789">
    <property type="entry name" value="Sig_transdc_resp-reg_receiver"/>
</dbReference>
<dbReference type="GO" id="GO:0032993">
    <property type="term" value="C:protein-DNA complex"/>
    <property type="evidence" value="ECO:0007669"/>
    <property type="project" value="TreeGrafter"/>
</dbReference>
<sequence length="297" mass="33937">MPCHTARARRSEVPITTKKKRLMMKIVIVDDDRAAADALAQKLSAFDETQLCGIALNGMDGLRLVNETRPDVLFLDIELPDISGIEFLERANILPQYKCRTVMYTAHDRFMLSAFRNKAFDYLMKPIDDTELRNIIRRVCIEMAGVPDADYTSAAHQPTDTSSQTADFGNYNALDADNGITCRNDGKFIVYTNSVDFRLVDIREIGVLTYNRELRLWEMTLSNQKAPIRLKRNVGSDALLSLNNQLVRVSQKHIINLGYLMEVTNNTCRFYPPFDKVEDVKVGRLFRKKLIDLFCNL</sequence>
<evidence type="ECO:0000256" key="1">
    <source>
        <dbReference type="ARBA" id="ARBA00023125"/>
    </source>
</evidence>
<dbReference type="InterPro" id="IPR011006">
    <property type="entry name" value="CheY-like_superfamily"/>
</dbReference>
<organism evidence="4 5">
    <name type="scientific">Leyella stercorea</name>
    <dbReference type="NCBI Taxonomy" id="363265"/>
    <lineage>
        <taxon>Bacteria</taxon>
        <taxon>Pseudomonadati</taxon>
        <taxon>Bacteroidota</taxon>
        <taxon>Bacteroidia</taxon>
        <taxon>Bacteroidales</taxon>
        <taxon>Prevotellaceae</taxon>
        <taxon>Leyella</taxon>
    </lineage>
</organism>
<reference evidence="4 5" key="1">
    <citation type="submission" date="2018-08" db="EMBL/GenBank/DDBJ databases">
        <title>A genome reference for cultivated species of the human gut microbiota.</title>
        <authorList>
            <person name="Zou Y."/>
            <person name="Xue W."/>
            <person name="Luo G."/>
        </authorList>
    </citation>
    <scope>NUCLEOTIDE SEQUENCE [LARGE SCALE GENOMIC DNA]</scope>
    <source>
        <strain evidence="4 5">AF42-9</strain>
    </source>
</reference>
<comment type="caution">
    <text evidence="4">The sequence shown here is derived from an EMBL/GenBank/DDBJ whole genome shotgun (WGS) entry which is preliminary data.</text>
</comment>
<keyword evidence="2" id="KW-0597">Phosphoprotein</keyword>
<evidence type="ECO:0000259" key="3">
    <source>
        <dbReference type="PROSITE" id="PS50110"/>
    </source>
</evidence>
<evidence type="ECO:0000313" key="5">
    <source>
        <dbReference type="Proteomes" id="UP000286598"/>
    </source>
</evidence>
<name>A0A415GI31_9BACT</name>
<feature type="domain" description="Response regulatory" evidence="3">
    <location>
        <begin position="25"/>
        <end position="140"/>
    </location>
</feature>
<dbReference type="EMBL" id="QRNO01000054">
    <property type="protein sequence ID" value="RHK48837.1"/>
    <property type="molecule type" value="Genomic_DNA"/>
</dbReference>
<dbReference type="PROSITE" id="PS50110">
    <property type="entry name" value="RESPONSE_REGULATORY"/>
    <property type="match status" value="1"/>
</dbReference>
<dbReference type="Proteomes" id="UP000286598">
    <property type="component" value="Unassembled WGS sequence"/>
</dbReference>